<evidence type="ECO:0000256" key="2">
    <source>
        <dbReference type="ARBA" id="ARBA00022737"/>
    </source>
</evidence>
<accession>A0A328DC89</accession>
<dbReference type="Proteomes" id="UP000249390">
    <property type="component" value="Unassembled WGS sequence"/>
</dbReference>
<evidence type="ECO:0008006" key="5">
    <source>
        <dbReference type="Google" id="ProtNLM"/>
    </source>
</evidence>
<name>A0A328DC89_9ASTE</name>
<dbReference type="Pfam" id="PF01535">
    <property type="entry name" value="PPR"/>
    <property type="match status" value="1"/>
</dbReference>
<dbReference type="PANTHER" id="PTHR45717:SF20">
    <property type="entry name" value="OS07G0598500 PROTEIN"/>
    <property type="match status" value="1"/>
</dbReference>
<gene>
    <name evidence="3" type="ORF">DM860_009297</name>
</gene>
<organism evidence="3 4">
    <name type="scientific">Cuscuta australis</name>
    <dbReference type="NCBI Taxonomy" id="267555"/>
    <lineage>
        <taxon>Eukaryota</taxon>
        <taxon>Viridiplantae</taxon>
        <taxon>Streptophyta</taxon>
        <taxon>Embryophyta</taxon>
        <taxon>Tracheophyta</taxon>
        <taxon>Spermatophyta</taxon>
        <taxon>Magnoliopsida</taxon>
        <taxon>eudicotyledons</taxon>
        <taxon>Gunneridae</taxon>
        <taxon>Pentapetalae</taxon>
        <taxon>asterids</taxon>
        <taxon>lamiids</taxon>
        <taxon>Solanales</taxon>
        <taxon>Convolvulaceae</taxon>
        <taxon>Cuscuteae</taxon>
        <taxon>Cuscuta</taxon>
        <taxon>Cuscuta subgen. Grammica</taxon>
        <taxon>Cuscuta sect. Cleistogrammica</taxon>
    </lineage>
</organism>
<reference evidence="3 4" key="1">
    <citation type="submission" date="2018-06" db="EMBL/GenBank/DDBJ databases">
        <title>The Genome of Cuscuta australis (Dodder) Provides Insight into the Evolution of Plant Parasitism.</title>
        <authorList>
            <person name="Liu H."/>
        </authorList>
    </citation>
    <scope>NUCLEOTIDE SEQUENCE [LARGE SCALE GENOMIC DNA]</scope>
    <source>
        <strain evidence="4">cv. Yunnan</strain>
        <tissue evidence="3">Vines</tissue>
    </source>
</reference>
<comment type="caution">
    <text evidence="3">The sequence shown here is derived from an EMBL/GenBank/DDBJ whole genome shotgun (WGS) entry which is preliminary data.</text>
</comment>
<dbReference type="PANTHER" id="PTHR45717">
    <property type="entry name" value="OS12G0527900 PROTEIN"/>
    <property type="match status" value="1"/>
</dbReference>
<dbReference type="InterPro" id="IPR011990">
    <property type="entry name" value="TPR-like_helical_dom_sf"/>
</dbReference>
<keyword evidence="4" id="KW-1185">Reference proteome</keyword>
<dbReference type="GO" id="GO:0005739">
    <property type="term" value="C:mitochondrion"/>
    <property type="evidence" value="ECO:0007669"/>
    <property type="project" value="TreeGrafter"/>
</dbReference>
<keyword evidence="2" id="KW-0677">Repeat</keyword>
<sequence length="608" mass="70914">MADRSQLKIRMGLVSFLGLDRLGSGLRFRWEAPWGRGHYCHTNMIIAGQMKPRKSLWAQIVRPRNPKIYVKPKLDNWVKHHKTKAPAAGDLKRILLKLRKDGRFYQALQVYEWMRKKGIYKLSSSDYAVQFNLICKVRGRSAAVHYAKNLPKQARNDKTYGKLLRCYVDPRSGYIHSIHRSPLFPLPKMKELGFALSPRPFNEIMRFNASKPADVLEVLAELKKSGVSPDNDSYRICISSFGLKYDLDGMERMLREMETQPHIVMDWCTYAVVAEFYDRGFLIDKANDALEKVRVMLQKKRRKTPNYLLETDYENVIKSLGKLGEFDEAMNFVKEWEILGNFRQLDVSNIPCTIIEEYIKNGKLQEAFYKIRAWSRTEKRGWGTFGIGGLSRLLCKEYIKVGNMFQAFNCFRETRHGFQVHPVVPMLFFKYLEEECGSFFPLRCTGSIKHVTGTIFSEANRVHHEYLTQASNMDYKNSIKSKVESGKLNEARKMVTEWEASGNYDLNILKMIIEGYCKKSFFIEAEAMVEAWTREKRPRVSEIWFVLASQYQLHGKLVRGFECMKRCFALTPELKGIYGMMFWTFMNGIQYSRGMDARGHQQHQQQLL</sequence>
<protein>
    <recommendedName>
        <fullName evidence="5">Pentacotripeptide-repeat region of PRORP domain-containing protein</fullName>
    </recommendedName>
</protein>
<dbReference type="GO" id="GO:0003729">
    <property type="term" value="F:mRNA binding"/>
    <property type="evidence" value="ECO:0007669"/>
    <property type="project" value="UniProtKB-ARBA"/>
</dbReference>
<proteinExistence type="inferred from homology"/>
<comment type="similarity">
    <text evidence="1">Belongs to the PPR family. P subfamily.</text>
</comment>
<dbReference type="InterPro" id="IPR002885">
    <property type="entry name" value="PPR_rpt"/>
</dbReference>
<evidence type="ECO:0000313" key="3">
    <source>
        <dbReference type="EMBL" id="RAL42790.1"/>
    </source>
</evidence>
<dbReference type="EMBL" id="NQVE01000162">
    <property type="protein sequence ID" value="RAL42790.1"/>
    <property type="molecule type" value="Genomic_DNA"/>
</dbReference>
<dbReference type="AlphaFoldDB" id="A0A328DC89"/>
<evidence type="ECO:0000313" key="4">
    <source>
        <dbReference type="Proteomes" id="UP000249390"/>
    </source>
</evidence>
<evidence type="ECO:0000256" key="1">
    <source>
        <dbReference type="ARBA" id="ARBA00007626"/>
    </source>
</evidence>
<dbReference type="Gene3D" id="1.25.40.10">
    <property type="entry name" value="Tetratricopeptide repeat domain"/>
    <property type="match status" value="1"/>
</dbReference>